<comment type="caution">
    <text evidence="9">The sequence shown here is derived from an EMBL/GenBank/DDBJ whole genome shotgun (WGS) entry which is preliminary data.</text>
</comment>
<comment type="subcellular location">
    <subcellularLocation>
        <location evidence="2">Nucleus</location>
    </subcellularLocation>
</comment>
<comment type="cofactor">
    <cofactor evidence="1">
        <name>a divalent metal cation</name>
        <dbReference type="ChEBI" id="CHEBI:60240"/>
    </cofactor>
</comment>
<dbReference type="GO" id="GO:0004518">
    <property type="term" value="F:nuclease activity"/>
    <property type="evidence" value="ECO:0007669"/>
    <property type="project" value="UniProtKB-KW"/>
</dbReference>
<sequence>MDIVPMKIVSNSKYYPFFKDCIGAIDGTHVAARLANDSCILLECIKNPENKFSMPKRDQYYLVNLGYSNMPGLLAPFRGQRYHLRDFRERGHRPRGREEVFNYRHSSLRNVIECCFGILKARFPILKQMPPYPIKT</sequence>
<evidence type="ECO:0000256" key="7">
    <source>
        <dbReference type="ARBA" id="ARBA00023242"/>
    </source>
</evidence>
<feature type="domain" description="DDE Tnp4" evidence="8">
    <location>
        <begin position="43"/>
        <end position="129"/>
    </location>
</feature>
<evidence type="ECO:0000256" key="2">
    <source>
        <dbReference type="ARBA" id="ARBA00004123"/>
    </source>
</evidence>
<dbReference type="Proteomes" id="UP000321947">
    <property type="component" value="Unassembled WGS sequence"/>
</dbReference>
<dbReference type="STRING" id="1194695.A0A5A7VEQ3"/>
<dbReference type="GO" id="GO:0016787">
    <property type="term" value="F:hydrolase activity"/>
    <property type="evidence" value="ECO:0007669"/>
    <property type="project" value="UniProtKB-KW"/>
</dbReference>
<protein>
    <submittedName>
        <fullName evidence="9 10">Nuclease HARBI1</fullName>
    </submittedName>
</protein>
<proteinExistence type="inferred from homology"/>
<dbReference type="EMBL" id="SSTD01019467">
    <property type="protein sequence ID" value="TYJ96514.1"/>
    <property type="molecule type" value="Genomic_DNA"/>
</dbReference>
<keyword evidence="7" id="KW-0539">Nucleus</keyword>
<dbReference type="InterPro" id="IPR045249">
    <property type="entry name" value="HARBI1-like"/>
</dbReference>
<dbReference type="EMBL" id="SSTE01001190">
    <property type="protein sequence ID" value="KAA0065774.1"/>
    <property type="molecule type" value="Genomic_DNA"/>
</dbReference>
<dbReference type="Pfam" id="PF13359">
    <property type="entry name" value="DDE_Tnp_4"/>
    <property type="match status" value="1"/>
</dbReference>
<evidence type="ECO:0000256" key="1">
    <source>
        <dbReference type="ARBA" id="ARBA00001968"/>
    </source>
</evidence>
<comment type="similarity">
    <text evidence="3">Belongs to the HARBI1 family.</text>
</comment>
<evidence type="ECO:0000313" key="10">
    <source>
        <dbReference type="EMBL" id="TYJ96514.1"/>
    </source>
</evidence>
<dbReference type="PANTHER" id="PTHR22930">
    <property type="match status" value="1"/>
</dbReference>
<evidence type="ECO:0000256" key="6">
    <source>
        <dbReference type="ARBA" id="ARBA00022801"/>
    </source>
</evidence>
<accession>A0A5A7VEQ3</accession>
<dbReference type="GO" id="GO:0005634">
    <property type="term" value="C:nucleus"/>
    <property type="evidence" value="ECO:0007669"/>
    <property type="project" value="UniProtKB-SubCell"/>
</dbReference>
<dbReference type="Proteomes" id="UP000321393">
    <property type="component" value="Unassembled WGS sequence"/>
</dbReference>
<evidence type="ECO:0000256" key="5">
    <source>
        <dbReference type="ARBA" id="ARBA00022723"/>
    </source>
</evidence>
<evidence type="ECO:0000313" key="9">
    <source>
        <dbReference type="EMBL" id="KAA0065774.1"/>
    </source>
</evidence>
<evidence type="ECO:0000259" key="8">
    <source>
        <dbReference type="Pfam" id="PF13359"/>
    </source>
</evidence>
<dbReference type="OrthoDB" id="1681765at2759"/>
<organism evidence="9 11">
    <name type="scientific">Cucumis melo var. makuwa</name>
    <name type="common">Oriental melon</name>
    <dbReference type="NCBI Taxonomy" id="1194695"/>
    <lineage>
        <taxon>Eukaryota</taxon>
        <taxon>Viridiplantae</taxon>
        <taxon>Streptophyta</taxon>
        <taxon>Embryophyta</taxon>
        <taxon>Tracheophyta</taxon>
        <taxon>Spermatophyta</taxon>
        <taxon>Magnoliopsida</taxon>
        <taxon>eudicotyledons</taxon>
        <taxon>Gunneridae</taxon>
        <taxon>Pentapetalae</taxon>
        <taxon>rosids</taxon>
        <taxon>fabids</taxon>
        <taxon>Cucurbitales</taxon>
        <taxon>Cucurbitaceae</taxon>
        <taxon>Benincaseae</taxon>
        <taxon>Cucumis</taxon>
    </lineage>
</organism>
<dbReference type="AlphaFoldDB" id="A0A5A7VEQ3"/>
<evidence type="ECO:0000313" key="12">
    <source>
        <dbReference type="Proteomes" id="UP000321947"/>
    </source>
</evidence>
<keyword evidence="5" id="KW-0479">Metal-binding</keyword>
<gene>
    <name evidence="10" type="ORF">E5676_scaffold546G001630</name>
    <name evidence="9" type="ORF">E6C27_scaffold37G00670</name>
</gene>
<dbReference type="InterPro" id="IPR027806">
    <property type="entry name" value="HARBI1_dom"/>
</dbReference>
<evidence type="ECO:0000256" key="4">
    <source>
        <dbReference type="ARBA" id="ARBA00022722"/>
    </source>
</evidence>
<reference evidence="11 12" key="1">
    <citation type="submission" date="2019-08" db="EMBL/GenBank/DDBJ databases">
        <title>Draft genome sequences of two oriental melons (Cucumis melo L. var makuwa).</title>
        <authorList>
            <person name="Kwon S.-Y."/>
        </authorList>
    </citation>
    <scope>NUCLEOTIDE SEQUENCE [LARGE SCALE GENOMIC DNA]</scope>
    <source>
        <strain evidence="12">cv. Chang Bougi</strain>
        <strain evidence="11">cv. SW 3</strain>
        <tissue evidence="9">Leaf</tissue>
    </source>
</reference>
<evidence type="ECO:0000313" key="11">
    <source>
        <dbReference type="Proteomes" id="UP000321393"/>
    </source>
</evidence>
<evidence type="ECO:0000256" key="3">
    <source>
        <dbReference type="ARBA" id="ARBA00006958"/>
    </source>
</evidence>
<keyword evidence="4" id="KW-0540">Nuclease</keyword>
<dbReference type="GO" id="GO:0046872">
    <property type="term" value="F:metal ion binding"/>
    <property type="evidence" value="ECO:0007669"/>
    <property type="project" value="UniProtKB-KW"/>
</dbReference>
<keyword evidence="6" id="KW-0378">Hydrolase</keyword>
<dbReference type="PANTHER" id="PTHR22930:SF280">
    <property type="entry name" value="OS11G0202600 PROTEIN"/>
    <property type="match status" value="1"/>
</dbReference>
<name>A0A5A7VEQ3_CUCMM</name>